<feature type="compositionally biased region" description="Basic residues" evidence="2">
    <location>
        <begin position="401"/>
        <end position="411"/>
    </location>
</feature>
<feature type="region of interest" description="Disordered" evidence="2">
    <location>
        <begin position="444"/>
        <end position="495"/>
    </location>
</feature>
<reference evidence="3" key="1">
    <citation type="submission" date="2022-11" db="EMBL/GenBank/DDBJ databases">
        <authorList>
            <person name="Kikuchi T."/>
        </authorList>
    </citation>
    <scope>NUCLEOTIDE SEQUENCE</scope>
    <source>
        <strain evidence="3">PS1010</strain>
    </source>
</reference>
<dbReference type="OrthoDB" id="642895at2759"/>
<dbReference type="Pfam" id="PF03999">
    <property type="entry name" value="MAP65_ASE1"/>
    <property type="match status" value="1"/>
</dbReference>
<protein>
    <recommendedName>
        <fullName evidence="5">Protein regulator of cytokinesis 1</fullName>
    </recommendedName>
</protein>
<evidence type="ECO:0000313" key="3">
    <source>
        <dbReference type="EMBL" id="CAI5438783.1"/>
    </source>
</evidence>
<evidence type="ECO:0000256" key="1">
    <source>
        <dbReference type="SAM" id="Coils"/>
    </source>
</evidence>
<feature type="coiled-coil region" evidence="1">
    <location>
        <begin position="65"/>
        <end position="118"/>
    </location>
</feature>
<feature type="region of interest" description="Disordered" evidence="2">
    <location>
        <begin position="385"/>
        <end position="421"/>
    </location>
</feature>
<evidence type="ECO:0000313" key="4">
    <source>
        <dbReference type="Proteomes" id="UP001152747"/>
    </source>
</evidence>
<dbReference type="AlphaFoldDB" id="A0A9P1I5C5"/>
<accession>A0A9P1I5C5</accession>
<comment type="caution">
    <text evidence="3">The sequence shown here is derived from an EMBL/GenBank/DDBJ whole genome shotgun (WGS) entry which is preliminary data.</text>
</comment>
<dbReference type="EMBL" id="CANHGI010000001">
    <property type="protein sequence ID" value="CAI5438783.1"/>
    <property type="molecule type" value="Genomic_DNA"/>
</dbReference>
<evidence type="ECO:0008006" key="5">
    <source>
        <dbReference type="Google" id="ProtNLM"/>
    </source>
</evidence>
<keyword evidence="1" id="KW-0175">Coiled coil</keyword>
<feature type="compositionally biased region" description="Low complexity" evidence="2">
    <location>
        <begin position="453"/>
        <end position="465"/>
    </location>
</feature>
<sequence length="495" mass="58365">MSRRNSIIDAYGTVERKIRSTMDELSKLWDDIDMADAMRVNRVDKAFTHIVSLCDDMLAGEQEMVMNLKNTIRENTRTVQKYRSELEMPPFTTPPGIKENSVALMRHMKTEIERLESEFNARHEKQRELVEKIEKLKVRLDSNFEFNHPIDSLFPRKENDKYEDECEKMGELLSERFTVIEHLQSEMKGWSRICNAISESARDNQVLQDLLTSNIDSESFVFSKSNVDLYGAFHAEMKPIYESWLEEMEFRWLEKYGEIADLWDKCMIPEHERIFAARFEPGRHNEQHIIEMEKECNRLRLKYEACKAILDIVEHWKSYWNEKLDIENRRKQANYYKNTNSCEEYDENHQNEPLLINGMTPNEYVESIKEEHKRELKFELQLKKEERTRIQSPQPSEKSLKRPIPRFRTPKSAKTEPSAKRIHFEPVLPTCFSPVTSEQVSFITPVRRPQVGPKTSSPKSSYTPSRTATPLHERVMTPSSMTSSASKRPLSRRNL</sequence>
<gene>
    <name evidence="3" type="ORF">CAMP_LOCUS1420</name>
</gene>
<keyword evidence="4" id="KW-1185">Reference proteome</keyword>
<proteinExistence type="predicted"/>
<evidence type="ECO:0000256" key="2">
    <source>
        <dbReference type="SAM" id="MobiDB-lite"/>
    </source>
</evidence>
<feature type="compositionally biased region" description="Polar residues" evidence="2">
    <location>
        <begin position="477"/>
        <end position="486"/>
    </location>
</feature>
<organism evidence="3 4">
    <name type="scientific">Caenorhabditis angaria</name>
    <dbReference type="NCBI Taxonomy" id="860376"/>
    <lineage>
        <taxon>Eukaryota</taxon>
        <taxon>Metazoa</taxon>
        <taxon>Ecdysozoa</taxon>
        <taxon>Nematoda</taxon>
        <taxon>Chromadorea</taxon>
        <taxon>Rhabditida</taxon>
        <taxon>Rhabditina</taxon>
        <taxon>Rhabditomorpha</taxon>
        <taxon>Rhabditoidea</taxon>
        <taxon>Rhabditidae</taxon>
        <taxon>Peloderinae</taxon>
        <taxon>Caenorhabditis</taxon>
    </lineage>
</organism>
<dbReference type="Proteomes" id="UP001152747">
    <property type="component" value="Unassembled WGS sequence"/>
</dbReference>
<name>A0A9P1I5C5_9PELO</name>